<proteinExistence type="predicted"/>
<name>A0A2P2KLQ6_RHIMU</name>
<dbReference type="EMBL" id="GGEC01026180">
    <property type="protein sequence ID" value="MBX06664.1"/>
    <property type="molecule type" value="Transcribed_RNA"/>
</dbReference>
<protein>
    <submittedName>
        <fullName evidence="1">Uncharacterized protein</fullName>
    </submittedName>
</protein>
<dbReference type="AlphaFoldDB" id="A0A2P2KLQ6"/>
<organism evidence="1">
    <name type="scientific">Rhizophora mucronata</name>
    <name type="common">Asiatic mangrove</name>
    <dbReference type="NCBI Taxonomy" id="61149"/>
    <lineage>
        <taxon>Eukaryota</taxon>
        <taxon>Viridiplantae</taxon>
        <taxon>Streptophyta</taxon>
        <taxon>Embryophyta</taxon>
        <taxon>Tracheophyta</taxon>
        <taxon>Spermatophyta</taxon>
        <taxon>Magnoliopsida</taxon>
        <taxon>eudicotyledons</taxon>
        <taxon>Gunneridae</taxon>
        <taxon>Pentapetalae</taxon>
        <taxon>rosids</taxon>
        <taxon>fabids</taxon>
        <taxon>Malpighiales</taxon>
        <taxon>Rhizophoraceae</taxon>
        <taxon>Rhizophora</taxon>
    </lineage>
</organism>
<reference evidence="1" key="1">
    <citation type="submission" date="2018-02" db="EMBL/GenBank/DDBJ databases">
        <title>Rhizophora mucronata_Transcriptome.</title>
        <authorList>
            <person name="Meera S.P."/>
            <person name="Sreeshan A."/>
            <person name="Augustine A."/>
        </authorList>
    </citation>
    <scope>NUCLEOTIDE SEQUENCE</scope>
    <source>
        <tissue evidence="1">Leaf</tissue>
    </source>
</reference>
<accession>A0A2P2KLQ6</accession>
<evidence type="ECO:0000313" key="1">
    <source>
        <dbReference type="EMBL" id="MBX06664.1"/>
    </source>
</evidence>
<sequence length="37" mass="4058">MSSPSAFNKSWTRCAQAGLISGSMAQKNLKIFEKIIL</sequence>